<comment type="caution">
    <text evidence="2">The sequence shown here is derived from an EMBL/GenBank/DDBJ whole genome shotgun (WGS) entry which is preliminary data.</text>
</comment>
<accession>A0ABD0W2B4</accession>
<evidence type="ECO:0000313" key="3">
    <source>
        <dbReference type="Proteomes" id="UP001552299"/>
    </source>
</evidence>
<gene>
    <name evidence="2" type="ORF">M5K25_001537</name>
</gene>
<evidence type="ECO:0000313" key="2">
    <source>
        <dbReference type="EMBL" id="KAL0927373.1"/>
    </source>
</evidence>
<proteinExistence type="predicted"/>
<dbReference type="AlphaFoldDB" id="A0ABD0W2B4"/>
<reference evidence="2 3" key="1">
    <citation type="journal article" date="2024" name="Plant Biotechnol. J.">
        <title>Dendrobium thyrsiflorum genome and its molecular insights into genes involved in important horticultural traits.</title>
        <authorList>
            <person name="Chen B."/>
            <person name="Wang J.Y."/>
            <person name="Zheng P.J."/>
            <person name="Li K.L."/>
            <person name="Liang Y.M."/>
            <person name="Chen X.F."/>
            <person name="Zhang C."/>
            <person name="Zhao X."/>
            <person name="He X."/>
            <person name="Zhang G.Q."/>
            <person name="Liu Z.J."/>
            <person name="Xu Q."/>
        </authorList>
    </citation>
    <scope>NUCLEOTIDE SEQUENCE [LARGE SCALE GENOMIC DNA]</scope>
    <source>
        <strain evidence="2">GZMU011</strain>
    </source>
</reference>
<evidence type="ECO:0000256" key="1">
    <source>
        <dbReference type="SAM" id="MobiDB-lite"/>
    </source>
</evidence>
<protein>
    <submittedName>
        <fullName evidence="2">Uncharacterized protein</fullName>
    </submittedName>
</protein>
<name>A0ABD0W2B4_DENTH</name>
<sequence length="235" mass="26224">MEPLVTAMWQAKTEEVRAQQQAMAGDRGIAGNSLSRTASSDSRFSRRSNPAPRRSGRPFTKTYIPDSKFGVVNDVVRHGELSLVLRRVDRLDLTNEAALQLQFPAMARRDIGQHRHYQWVSRSYLSQTLRKPHHTLNIVTVSGKESHESPSLDHICLRESGNGSSSSGILSAVHVPIRKKSTAAEAPGAHEYKQDLQAFSTSKLYTQAKLSKTLKVKDAASIILDSKFWNNYLLI</sequence>
<feature type="region of interest" description="Disordered" evidence="1">
    <location>
        <begin position="16"/>
        <end position="60"/>
    </location>
</feature>
<keyword evidence="3" id="KW-1185">Reference proteome</keyword>
<dbReference type="EMBL" id="JANQDX010000002">
    <property type="protein sequence ID" value="KAL0927373.1"/>
    <property type="molecule type" value="Genomic_DNA"/>
</dbReference>
<feature type="compositionally biased region" description="Polar residues" evidence="1">
    <location>
        <begin position="32"/>
        <end position="42"/>
    </location>
</feature>
<organism evidence="2 3">
    <name type="scientific">Dendrobium thyrsiflorum</name>
    <name type="common">Pinecone-like raceme dendrobium</name>
    <name type="synonym">Orchid</name>
    <dbReference type="NCBI Taxonomy" id="117978"/>
    <lineage>
        <taxon>Eukaryota</taxon>
        <taxon>Viridiplantae</taxon>
        <taxon>Streptophyta</taxon>
        <taxon>Embryophyta</taxon>
        <taxon>Tracheophyta</taxon>
        <taxon>Spermatophyta</taxon>
        <taxon>Magnoliopsida</taxon>
        <taxon>Liliopsida</taxon>
        <taxon>Asparagales</taxon>
        <taxon>Orchidaceae</taxon>
        <taxon>Epidendroideae</taxon>
        <taxon>Malaxideae</taxon>
        <taxon>Dendrobiinae</taxon>
        <taxon>Dendrobium</taxon>
    </lineage>
</organism>
<dbReference type="Proteomes" id="UP001552299">
    <property type="component" value="Unassembled WGS sequence"/>
</dbReference>